<dbReference type="InterPro" id="IPR036505">
    <property type="entry name" value="Amidase/PGRP_sf"/>
</dbReference>
<evidence type="ECO:0000313" key="11">
    <source>
        <dbReference type="EMBL" id="KAJ8020103.1"/>
    </source>
</evidence>
<keyword evidence="4 6" id="KW-0391">Immunity</keyword>
<feature type="domain" description="N-acetylmuramoyl-L-alanine amidase" evidence="9">
    <location>
        <begin position="38"/>
        <end position="177"/>
    </location>
</feature>
<dbReference type="GO" id="GO:0042834">
    <property type="term" value="F:peptidoglycan binding"/>
    <property type="evidence" value="ECO:0007669"/>
    <property type="project" value="InterPro"/>
</dbReference>
<gene>
    <name evidence="11" type="ORF">HOLleu_41956</name>
</gene>
<dbReference type="InterPro" id="IPR015510">
    <property type="entry name" value="PGRP"/>
</dbReference>
<feature type="disulfide bond" evidence="7">
    <location>
        <begin position="63"/>
        <end position="69"/>
    </location>
</feature>
<dbReference type="GO" id="GO:0008270">
    <property type="term" value="F:zinc ion binding"/>
    <property type="evidence" value="ECO:0007669"/>
    <property type="project" value="InterPro"/>
</dbReference>
<feature type="domain" description="Peptidoglycan recognition protein family" evidence="10">
    <location>
        <begin position="27"/>
        <end position="171"/>
    </location>
</feature>
<dbReference type="FunFam" id="3.40.80.10:FF:000001">
    <property type="entry name" value="Peptidoglycan recognition protein 1"/>
    <property type="match status" value="1"/>
</dbReference>
<name>A0A9Q1BC65_HOLLE</name>
<evidence type="ECO:0000256" key="2">
    <source>
        <dbReference type="ARBA" id="ARBA00022588"/>
    </source>
</evidence>
<dbReference type="GO" id="GO:0009253">
    <property type="term" value="P:peptidoglycan catabolic process"/>
    <property type="evidence" value="ECO:0007669"/>
    <property type="project" value="InterPro"/>
</dbReference>
<evidence type="ECO:0000256" key="7">
    <source>
        <dbReference type="PIRSR" id="PIRSR037945-1"/>
    </source>
</evidence>
<evidence type="ECO:0000256" key="8">
    <source>
        <dbReference type="SAM" id="SignalP"/>
    </source>
</evidence>
<dbReference type="PIRSF" id="PIRSF037945">
    <property type="entry name" value="PGRPs"/>
    <property type="match status" value="1"/>
</dbReference>
<dbReference type="Proteomes" id="UP001152320">
    <property type="component" value="Chromosome 23"/>
</dbReference>
<dbReference type="GO" id="GO:0045087">
    <property type="term" value="P:innate immune response"/>
    <property type="evidence" value="ECO:0007669"/>
    <property type="project" value="UniProtKB-KW"/>
</dbReference>
<dbReference type="InterPro" id="IPR006619">
    <property type="entry name" value="PGRP_domain_met/bac"/>
</dbReference>
<dbReference type="AlphaFoldDB" id="A0A9Q1BC65"/>
<dbReference type="Pfam" id="PF01510">
    <property type="entry name" value="Amidase_2"/>
    <property type="match status" value="1"/>
</dbReference>
<dbReference type="SMART" id="SM00644">
    <property type="entry name" value="Ami_2"/>
    <property type="match status" value="1"/>
</dbReference>
<dbReference type="EMBL" id="JAIZAY010000023">
    <property type="protein sequence ID" value="KAJ8020103.1"/>
    <property type="molecule type" value="Genomic_DNA"/>
</dbReference>
<evidence type="ECO:0000256" key="5">
    <source>
        <dbReference type="ARBA" id="ARBA00023157"/>
    </source>
</evidence>
<keyword evidence="12" id="KW-1185">Reference proteome</keyword>
<dbReference type="InterPro" id="IPR002502">
    <property type="entry name" value="Amidase_domain"/>
</dbReference>
<evidence type="ECO:0000256" key="4">
    <source>
        <dbReference type="ARBA" id="ARBA00022859"/>
    </source>
</evidence>
<dbReference type="SUPFAM" id="SSF55846">
    <property type="entry name" value="N-acetylmuramoyl-L-alanine amidase-like"/>
    <property type="match status" value="1"/>
</dbReference>
<protein>
    <recommendedName>
        <fullName evidence="6">Peptidoglycan-recognition protein</fullName>
    </recommendedName>
</protein>
<keyword evidence="2 6" id="KW-0399">Innate immunity</keyword>
<keyword evidence="3 8" id="KW-0732">Signal</keyword>
<dbReference type="PANTHER" id="PTHR11022:SF41">
    <property type="entry name" value="PEPTIDOGLYCAN-RECOGNITION PROTEIN LC-RELATED"/>
    <property type="match status" value="1"/>
</dbReference>
<evidence type="ECO:0000256" key="3">
    <source>
        <dbReference type="ARBA" id="ARBA00022729"/>
    </source>
</evidence>
<dbReference type="SMART" id="SM00701">
    <property type="entry name" value="PGRP"/>
    <property type="match status" value="1"/>
</dbReference>
<organism evidence="11 12">
    <name type="scientific">Holothuria leucospilota</name>
    <name type="common">Black long sea cucumber</name>
    <name type="synonym">Mertensiothuria leucospilota</name>
    <dbReference type="NCBI Taxonomy" id="206669"/>
    <lineage>
        <taxon>Eukaryota</taxon>
        <taxon>Metazoa</taxon>
        <taxon>Echinodermata</taxon>
        <taxon>Eleutherozoa</taxon>
        <taxon>Echinozoa</taxon>
        <taxon>Holothuroidea</taxon>
        <taxon>Aspidochirotacea</taxon>
        <taxon>Aspidochirotida</taxon>
        <taxon>Holothuriidae</taxon>
        <taxon>Holothuria</taxon>
    </lineage>
</organism>
<sequence length="193" mass="20955">MFCIQYLLAAVAALVYLSGTSPVAGCPNIISRAEWGARDPADSTYMAPPVDHFVVHHSAGSTCDSVESCSTIVRAIQNYHMDSNGWWDIGYSFLIGGDGNVYEGRGWDVVGAHAGVTEYNSNGIGVCMLGDFTDSMPTQAALNALESFVDCCVSRSKLASDYNVVGHRDVRNTQCPGDRFYYEYVTEMTNYGV</sequence>
<comment type="caution">
    <text evidence="11">The sequence shown here is derived from an EMBL/GenBank/DDBJ whole genome shotgun (WGS) entry which is preliminary data.</text>
</comment>
<reference evidence="11" key="1">
    <citation type="submission" date="2021-10" db="EMBL/GenBank/DDBJ databases">
        <title>Tropical sea cucumber genome reveals ecological adaptation and Cuvierian tubules defense mechanism.</title>
        <authorList>
            <person name="Chen T."/>
        </authorList>
    </citation>
    <scope>NUCLEOTIDE SEQUENCE</scope>
    <source>
        <strain evidence="11">Nanhai2018</strain>
        <tissue evidence="11">Muscle</tissue>
    </source>
</reference>
<dbReference type="Gene3D" id="3.40.80.10">
    <property type="entry name" value="Peptidoglycan recognition protein-like"/>
    <property type="match status" value="1"/>
</dbReference>
<dbReference type="InterPro" id="IPR017331">
    <property type="entry name" value="Peptidoglycan_recognition"/>
</dbReference>
<feature type="chain" id="PRO_5040139150" description="Peptidoglycan-recognition protein" evidence="8">
    <location>
        <begin position="26"/>
        <end position="193"/>
    </location>
</feature>
<feature type="signal peptide" evidence="8">
    <location>
        <begin position="1"/>
        <end position="25"/>
    </location>
</feature>
<evidence type="ECO:0000256" key="6">
    <source>
        <dbReference type="PIRNR" id="PIRNR037945"/>
    </source>
</evidence>
<comment type="similarity">
    <text evidence="1 6">Belongs to the N-acetylmuramoyl-L-alanine amidase 2 family.</text>
</comment>
<evidence type="ECO:0000256" key="1">
    <source>
        <dbReference type="ARBA" id="ARBA00007553"/>
    </source>
</evidence>
<evidence type="ECO:0000259" key="9">
    <source>
        <dbReference type="SMART" id="SM00644"/>
    </source>
</evidence>
<feature type="disulfide bond" evidence="7">
    <location>
        <begin position="26"/>
        <end position="151"/>
    </location>
</feature>
<proteinExistence type="inferred from homology"/>
<keyword evidence="5 7" id="KW-1015">Disulfide bond</keyword>
<evidence type="ECO:0000313" key="12">
    <source>
        <dbReference type="Proteomes" id="UP001152320"/>
    </source>
</evidence>
<evidence type="ECO:0000259" key="10">
    <source>
        <dbReference type="SMART" id="SM00701"/>
    </source>
</evidence>
<dbReference type="OrthoDB" id="10001926at2759"/>
<dbReference type="CDD" id="cd06583">
    <property type="entry name" value="PGRP"/>
    <property type="match status" value="1"/>
</dbReference>
<dbReference type="PANTHER" id="PTHR11022">
    <property type="entry name" value="PEPTIDOGLYCAN RECOGNITION PROTEIN"/>
    <property type="match status" value="1"/>
</dbReference>
<dbReference type="GO" id="GO:0008745">
    <property type="term" value="F:N-acetylmuramoyl-L-alanine amidase activity"/>
    <property type="evidence" value="ECO:0007669"/>
    <property type="project" value="InterPro"/>
</dbReference>
<accession>A0A9Q1BC65</accession>